<proteinExistence type="predicted"/>
<keyword evidence="2" id="KW-0732">Signal</keyword>
<name>A0A8T0JCE4_CERPU</name>
<gene>
    <name evidence="3" type="ORF">KC19_1G307100</name>
</gene>
<keyword evidence="1" id="KW-1133">Transmembrane helix</keyword>
<feature type="signal peptide" evidence="2">
    <location>
        <begin position="1"/>
        <end position="22"/>
    </location>
</feature>
<evidence type="ECO:0000313" key="4">
    <source>
        <dbReference type="Proteomes" id="UP000822688"/>
    </source>
</evidence>
<evidence type="ECO:0000313" key="3">
    <source>
        <dbReference type="EMBL" id="KAG0593135.1"/>
    </source>
</evidence>
<keyword evidence="4" id="KW-1185">Reference proteome</keyword>
<keyword evidence="1" id="KW-0472">Membrane</keyword>
<comment type="caution">
    <text evidence="3">The sequence shown here is derived from an EMBL/GenBank/DDBJ whole genome shotgun (WGS) entry which is preliminary data.</text>
</comment>
<dbReference type="Proteomes" id="UP000822688">
    <property type="component" value="Chromosome 1"/>
</dbReference>
<accession>A0A8T0JCE4</accession>
<feature type="transmembrane region" description="Helical" evidence="1">
    <location>
        <begin position="26"/>
        <end position="43"/>
    </location>
</feature>
<sequence length="63" mass="7075">MMRLRCAVVWVLEALNETLVEAHGVTVIVLTTGLVCTLVVWILEAAPKRDSRWDLIDALDGWL</sequence>
<evidence type="ECO:0000256" key="1">
    <source>
        <dbReference type="SAM" id="Phobius"/>
    </source>
</evidence>
<feature type="chain" id="PRO_5035788881" evidence="2">
    <location>
        <begin position="23"/>
        <end position="63"/>
    </location>
</feature>
<dbReference type="AlphaFoldDB" id="A0A8T0JCE4"/>
<protein>
    <submittedName>
        <fullName evidence="3">Uncharacterized protein</fullName>
    </submittedName>
</protein>
<keyword evidence="1" id="KW-0812">Transmembrane</keyword>
<evidence type="ECO:0000256" key="2">
    <source>
        <dbReference type="SAM" id="SignalP"/>
    </source>
</evidence>
<dbReference type="EMBL" id="CM026421">
    <property type="protein sequence ID" value="KAG0593135.1"/>
    <property type="molecule type" value="Genomic_DNA"/>
</dbReference>
<reference evidence="3" key="1">
    <citation type="submission" date="2020-06" db="EMBL/GenBank/DDBJ databases">
        <title>WGS assembly of Ceratodon purpureus strain R40.</title>
        <authorList>
            <person name="Carey S.B."/>
            <person name="Jenkins J."/>
            <person name="Shu S."/>
            <person name="Lovell J.T."/>
            <person name="Sreedasyam A."/>
            <person name="Maumus F."/>
            <person name="Tiley G.P."/>
            <person name="Fernandez-Pozo N."/>
            <person name="Barry K."/>
            <person name="Chen C."/>
            <person name="Wang M."/>
            <person name="Lipzen A."/>
            <person name="Daum C."/>
            <person name="Saski C.A."/>
            <person name="Payton A.C."/>
            <person name="Mcbreen J.C."/>
            <person name="Conrad R.E."/>
            <person name="Kollar L.M."/>
            <person name="Olsson S."/>
            <person name="Huttunen S."/>
            <person name="Landis J.B."/>
            <person name="Wickett N.J."/>
            <person name="Johnson M.G."/>
            <person name="Rensing S.A."/>
            <person name="Grimwood J."/>
            <person name="Schmutz J."/>
            <person name="Mcdaniel S.F."/>
        </authorList>
    </citation>
    <scope>NUCLEOTIDE SEQUENCE</scope>
    <source>
        <strain evidence="3">R40</strain>
    </source>
</reference>
<organism evidence="3 4">
    <name type="scientific">Ceratodon purpureus</name>
    <name type="common">Fire moss</name>
    <name type="synonym">Dicranum purpureum</name>
    <dbReference type="NCBI Taxonomy" id="3225"/>
    <lineage>
        <taxon>Eukaryota</taxon>
        <taxon>Viridiplantae</taxon>
        <taxon>Streptophyta</taxon>
        <taxon>Embryophyta</taxon>
        <taxon>Bryophyta</taxon>
        <taxon>Bryophytina</taxon>
        <taxon>Bryopsida</taxon>
        <taxon>Dicranidae</taxon>
        <taxon>Pseudoditrichales</taxon>
        <taxon>Ditrichaceae</taxon>
        <taxon>Ceratodon</taxon>
    </lineage>
</organism>